<protein>
    <submittedName>
        <fullName evidence="2">Uncharacterized protein</fullName>
    </submittedName>
</protein>
<accession>A0A9P6DCF6</accession>
<proteinExistence type="predicted"/>
<name>A0A9P6DCF6_PLEER</name>
<dbReference type="Proteomes" id="UP000807025">
    <property type="component" value="Unassembled WGS sequence"/>
</dbReference>
<organism evidence="2 3">
    <name type="scientific">Pleurotus eryngii</name>
    <name type="common">Boletus of the steppes</name>
    <dbReference type="NCBI Taxonomy" id="5323"/>
    <lineage>
        <taxon>Eukaryota</taxon>
        <taxon>Fungi</taxon>
        <taxon>Dikarya</taxon>
        <taxon>Basidiomycota</taxon>
        <taxon>Agaricomycotina</taxon>
        <taxon>Agaricomycetes</taxon>
        <taxon>Agaricomycetidae</taxon>
        <taxon>Agaricales</taxon>
        <taxon>Pleurotineae</taxon>
        <taxon>Pleurotaceae</taxon>
        <taxon>Pleurotus</taxon>
    </lineage>
</organism>
<evidence type="ECO:0000256" key="1">
    <source>
        <dbReference type="SAM" id="MobiDB-lite"/>
    </source>
</evidence>
<comment type="caution">
    <text evidence="2">The sequence shown here is derived from an EMBL/GenBank/DDBJ whole genome shotgun (WGS) entry which is preliminary data.</text>
</comment>
<evidence type="ECO:0000313" key="3">
    <source>
        <dbReference type="Proteomes" id="UP000807025"/>
    </source>
</evidence>
<dbReference type="EMBL" id="MU154613">
    <property type="protein sequence ID" value="KAF9491724.1"/>
    <property type="molecule type" value="Genomic_DNA"/>
</dbReference>
<feature type="compositionally biased region" description="Acidic residues" evidence="1">
    <location>
        <begin position="85"/>
        <end position="94"/>
    </location>
</feature>
<keyword evidence="3" id="KW-1185">Reference proteome</keyword>
<feature type="region of interest" description="Disordered" evidence="1">
    <location>
        <begin position="30"/>
        <end position="147"/>
    </location>
</feature>
<dbReference type="AlphaFoldDB" id="A0A9P6DCF6"/>
<gene>
    <name evidence="2" type="ORF">BDN71DRAFT_1286854</name>
</gene>
<evidence type="ECO:0000313" key="2">
    <source>
        <dbReference type="EMBL" id="KAF9491724.1"/>
    </source>
</evidence>
<feature type="compositionally biased region" description="Acidic residues" evidence="1">
    <location>
        <begin position="31"/>
        <end position="59"/>
    </location>
</feature>
<reference evidence="2" key="1">
    <citation type="submission" date="2020-11" db="EMBL/GenBank/DDBJ databases">
        <authorList>
            <consortium name="DOE Joint Genome Institute"/>
            <person name="Ahrendt S."/>
            <person name="Riley R."/>
            <person name="Andreopoulos W."/>
            <person name="Labutti K."/>
            <person name="Pangilinan J."/>
            <person name="Ruiz-Duenas F.J."/>
            <person name="Barrasa J.M."/>
            <person name="Sanchez-Garcia M."/>
            <person name="Camarero S."/>
            <person name="Miyauchi S."/>
            <person name="Serrano A."/>
            <person name="Linde D."/>
            <person name="Babiker R."/>
            <person name="Drula E."/>
            <person name="Ayuso-Fernandez I."/>
            <person name="Pacheco R."/>
            <person name="Padilla G."/>
            <person name="Ferreira P."/>
            <person name="Barriuso J."/>
            <person name="Kellner H."/>
            <person name="Castanera R."/>
            <person name="Alfaro M."/>
            <person name="Ramirez L."/>
            <person name="Pisabarro A.G."/>
            <person name="Kuo A."/>
            <person name="Tritt A."/>
            <person name="Lipzen A."/>
            <person name="He G."/>
            <person name="Yan M."/>
            <person name="Ng V."/>
            <person name="Cullen D."/>
            <person name="Martin F."/>
            <person name="Rosso M.-N."/>
            <person name="Henrissat B."/>
            <person name="Hibbett D."/>
            <person name="Martinez A.T."/>
            <person name="Grigoriev I.V."/>
        </authorList>
    </citation>
    <scope>NUCLEOTIDE SEQUENCE</scope>
    <source>
        <strain evidence="2">ATCC 90797</strain>
    </source>
</reference>
<sequence>MAKVRTSTAWEPRKASHRLAILPYVTKDMQISDEGESDAPMDDEAEALDVERSSEEDEIQSVRDLFSSTRSLRAKSRWWTMQAAAEEEEEEEEPSPPPQPRLKIKIKFPAHSGSTPTTATPTPAPDDVGPSKASSRRGPSRGSLIIV</sequence>